<accession>A0A1M3SYZ2</accession>
<dbReference type="Proteomes" id="UP000184063">
    <property type="component" value="Unassembled WGS sequence"/>
</dbReference>
<evidence type="ECO:0000313" key="3">
    <source>
        <dbReference type="Proteomes" id="UP000184063"/>
    </source>
</evidence>
<dbReference type="EMBL" id="KV878275">
    <property type="protein sequence ID" value="OJZ79712.1"/>
    <property type="molecule type" value="Genomic_DNA"/>
</dbReference>
<evidence type="ECO:0000256" key="1">
    <source>
        <dbReference type="SAM" id="MobiDB-lite"/>
    </source>
</evidence>
<dbReference type="AlphaFoldDB" id="A0A1M3SYZ2"/>
<name>A0A1M3SYZ2_ASPLC</name>
<proteinExistence type="predicted"/>
<reference evidence="3" key="1">
    <citation type="journal article" date="2017" name="Genome Biol.">
        <title>Comparative genomics reveals high biological diversity and specific adaptations in the industrially and medically important fungal genus Aspergillus.</title>
        <authorList>
            <person name="de Vries R.P."/>
            <person name="Riley R."/>
            <person name="Wiebenga A."/>
            <person name="Aguilar-Osorio G."/>
            <person name="Amillis S."/>
            <person name="Uchima C.A."/>
            <person name="Anderluh G."/>
            <person name="Asadollahi M."/>
            <person name="Askin M."/>
            <person name="Barry K."/>
            <person name="Battaglia E."/>
            <person name="Bayram O."/>
            <person name="Benocci T."/>
            <person name="Braus-Stromeyer S.A."/>
            <person name="Caldana C."/>
            <person name="Canovas D."/>
            <person name="Cerqueira G.C."/>
            <person name="Chen F."/>
            <person name="Chen W."/>
            <person name="Choi C."/>
            <person name="Clum A."/>
            <person name="Dos Santos R.A."/>
            <person name="Damasio A.R."/>
            <person name="Diallinas G."/>
            <person name="Emri T."/>
            <person name="Fekete E."/>
            <person name="Flipphi M."/>
            <person name="Freyberg S."/>
            <person name="Gallo A."/>
            <person name="Gournas C."/>
            <person name="Habgood R."/>
            <person name="Hainaut M."/>
            <person name="Harispe M.L."/>
            <person name="Henrissat B."/>
            <person name="Hilden K.S."/>
            <person name="Hope R."/>
            <person name="Hossain A."/>
            <person name="Karabika E."/>
            <person name="Karaffa L."/>
            <person name="Karanyi Z."/>
            <person name="Krasevec N."/>
            <person name="Kuo A."/>
            <person name="Kusch H."/>
            <person name="LaButti K."/>
            <person name="Lagendijk E.L."/>
            <person name="Lapidus A."/>
            <person name="Levasseur A."/>
            <person name="Lindquist E."/>
            <person name="Lipzen A."/>
            <person name="Logrieco A.F."/>
            <person name="MacCabe A."/>
            <person name="Maekelae M.R."/>
            <person name="Malavazi I."/>
            <person name="Melin P."/>
            <person name="Meyer V."/>
            <person name="Mielnichuk N."/>
            <person name="Miskei M."/>
            <person name="Molnar A.P."/>
            <person name="Mule G."/>
            <person name="Ngan C.Y."/>
            <person name="Orejas M."/>
            <person name="Orosz E."/>
            <person name="Ouedraogo J.P."/>
            <person name="Overkamp K.M."/>
            <person name="Park H.-S."/>
            <person name="Perrone G."/>
            <person name="Piumi F."/>
            <person name="Punt P.J."/>
            <person name="Ram A.F."/>
            <person name="Ramon A."/>
            <person name="Rauscher S."/>
            <person name="Record E."/>
            <person name="Riano-Pachon D.M."/>
            <person name="Robert V."/>
            <person name="Roehrig J."/>
            <person name="Ruller R."/>
            <person name="Salamov A."/>
            <person name="Salih N.S."/>
            <person name="Samson R.A."/>
            <person name="Sandor E."/>
            <person name="Sanguinetti M."/>
            <person name="Schuetze T."/>
            <person name="Sepcic K."/>
            <person name="Shelest E."/>
            <person name="Sherlock G."/>
            <person name="Sophianopoulou V."/>
            <person name="Squina F.M."/>
            <person name="Sun H."/>
            <person name="Susca A."/>
            <person name="Todd R.B."/>
            <person name="Tsang A."/>
            <person name="Unkles S.E."/>
            <person name="van de Wiele N."/>
            <person name="van Rossen-Uffink D."/>
            <person name="Oliveira J.V."/>
            <person name="Vesth T.C."/>
            <person name="Visser J."/>
            <person name="Yu J.-H."/>
            <person name="Zhou M."/>
            <person name="Andersen M.R."/>
            <person name="Archer D.B."/>
            <person name="Baker S.E."/>
            <person name="Benoit I."/>
            <person name="Brakhage A.A."/>
            <person name="Braus G.H."/>
            <person name="Fischer R."/>
            <person name="Frisvad J.C."/>
            <person name="Goldman G.H."/>
            <person name="Houbraken J."/>
            <person name="Oakley B."/>
            <person name="Pocsi I."/>
            <person name="Scazzocchio C."/>
            <person name="Seiboth B."/>
            <person name="vanKuyk P.A."/>
            <person name="Wortman J."/>
            <person name="Dyer P.S."/>
            <person name="Grigoriev I.V."/>
        </authorList>
    </citation>
    <scope>NUCLEOTIDE SEQUENCE [LARGE SCALE GENOMIC DNA]</scope>
    <source>
        <strain evidence="3">CBS 106.47</strain>
    </source>
</reference>
<protein>
    <submittedName>
        <fullName evidence="2">Uncharacterized protein</fullName>
    </submittedName>
</protein>
<sequence length="303" mass="33177">MSARRKAGPTWGLLHPSSILDGSEAPLLLGRIVVNVDDMLQGYVPHDPREVLKSLPELEPMEVVDTDVETFIATTANNEAQARLTEIFGISGATNQQHGRHFKARTVIRRMLKQHDKVFSALMTAHEREIVELLENQPKKRGYMIVGLKTCVNAEISSSDQSSNEAGGGLKVSLQEAAMAFGAPPLPINLANLSAAVNRANSQSLLSRFVATGERVFSVRVREVKFHGIIYRHPRMGEALQFPPQQGTFGGEVRKAQAHGQDSQKAVGENAESPVSLKKTEVDTSAEKVLFASFSDIDQKRTN</sequence>
<feature type="region of interest" description="Disordered" evidence="1">
    <location>
        <begin position="260"/>
        <end position="279"/>
    </location>
</feature>
<gene>
    <name evidence="2" type="ORF">ASPFODRAFT_38521</name>
</gene>
<evidence type="ECO:0000313" key="2">
    <source>
        <dbReference type="EMBL" id="OJZ79712.1"/>
    </source>
</evidence>
<organism evidence="2 3">
    <name type="scientific">Aspergillus luchuensis (strain CBS 106.47)</name>
    <dbReference type="NCBI Taxonomy" id="1137211"/>
    <lineage>
        <taxon>Eukaryota</taxon>
        <taxon>Fungi</taxon>
        <taxon>Dikarya</taxon>
        <taxon>Ascomycota</taxon>
        <taxon>Pezizomycotina</taxon>
        <taxon>Eurotiomycetes</taxon>
        <taxon>Eurotiomycetidae</taxon>
        <taxon>Eurotiales</taxon>
        <taxon>Aspergillaceae</taxon>
        <taxon>Aspergillus</taxon>
        <taxon>Aspergillus subgen. Circumdati</taxon>
    </lineage>
</organism>
<dbReference type="VEuPathDB" id="FungiDB:ASPFODRAFT_38521"/>